<keyword evidence="2" id="KW-0732">Signal</keyword>
<comment type="caution">
    <text evidence="4">The sequence shown here is derived from an EMBL/GenBank/DDBJ whole genome shotgun (WGS) entry which is preliminary data.</text>
</comment>
<dbReference type="PROSITE" id="PS51318">
    <property type="entry name" value="TAT"/>
    <property type="match status" value="1"/>
</dbReference>
<name>A0ABS1CRS4_9PROT</name>
<comment type="similarity">
    <text evidence="1">Belongs to the metallo-beta-lactamase superfamily. Class-B beta-lactamase family.</text>
</comment>
<feature type="signal peptide" evidence="2">
    <location>
        <begin position="1"/>
        <end position="25"/>
    </location>
</feature>
<dbReference type="PANTHER" id="PTHR42951:SF4">
    <property type="entry name" value="ACYL-COENZYME A THIOESTERASE MBLAC2"/>
    <property type="match status" value="1"/>
</dbReference>
<dbReference type="InterPro" id="IPR006311">
    <property type="entry name" value="TAT_signal"/>
</dbReference>
<accession>A0ABS1CRS4</accession>
<evidence type="ECO:0000256" key="1">
    <source>
        <dbReference type="ARBA" id="ARBA00005250"/>
    </source>
</evidence>
<feature type="chain" id="PRO_5045322614" evidence="2">
    <location>
        <begin position="26"/>
        <end position="326"/>
    </location>
</feature>
<reference evidence="4 5" key="1">
    <citation type="journal article" date="2020" name="Microorganisms">
        <title>Osmotic Adaptation and Compatible Solute Biosynthesis of Phototrophic Bacteria as Revealed from Genome Analyses.</title>
        <authorList>
            <person name="Imhoff J.F."/>
            <person name="Rahn T."/>
            <person name="Kunzel S."/>
            <person name="Keller A."/>
            <person name="Neulinger S.C."/>
        </authorList>
    </citation>
    <scope>NUCLEOTIDE SEQUENCE [LARGE SCALE GENOMIC DNA]</scope>
    <source>
        <strain evidence="4 5">DSM 15382</strain>
    </source>
</reference>
<keyword evidence="5" id="KW-1185">Reference proteome</keyword>
<feature type="domain" description="Metallo-beta-lactamase" evidence="3">
    <location>
        <begin position="72"/>
        <end position="255"/>
    </location>
</feature>
<dbReference type="SUPFAM" id="SSF56281">
    <property type="entry name" value="Metallo-hydrolase/oxidoreductase"/>
    <property type="match status" value="1"/>
</dbReference>
<dbReference type="CDD" id="cd16282">
    <property type="entry name" value="metallo-hydrolase-like_MBL-fold"/>
    <property type="match status" value="1"/>
</dbReference>
<evidence type="ECO:0000259" key="3">
    <source>
        <dbReference type="SMART" id="SM00849"/>
    </source>
</evidence>
<protein>
    <submittedName>
        <fullName evidence="4">MBL fold metallo-hydrolase</fullName>
    </submittedName>
</protein>
<sequence length="326" mass="34881">MTRRPHHPPSRRGFCLCCLAAPALAATGVWLTPSQAFAAAQGIVDRIKAAAAEAPITVHRLRGDVAVLEGSGGNIVVLLRPDGKLLVDAGISVSQRQLGAALAALGPQPVTHVINTHWHFDHANGNEWLSRFSPTIIAHENTRRHLSSMQRVEDWDFDFAPLPPAALPGEVFAAEHTLTLKGNTISMRHYGPAHTDSDIAVRLVEADILHVGDTFWNGVYPFIDYSTGGSIDGSIRAAEANLAATNDRTVVIAGHGAPVSNRAGLLAYRDMLVGIRDRVAALKRQGMSVTEIVAAKPTADWDANWGGFVIDPAFFTRLVAHGVSDA</sequence>
<evidence type="ECO:0000256" key="2">
    <source>
        <dbReference type="SAM" id="SignalP"/>
    </source>
</evidence>
<evidence type="ECO:0000313" key="4">
    <source>
        <dbReference type="EMBL" id="MBK1656886.1"/>
    </source>
</evidence>
<proteinExistence type="inferred from homology"/>
<dbReference type="InterPro" id="IPR036866">
    <property type="entry name" value="RibonucZ/Hydroxyglut_hydro"/>
</dbReference>
<dbReference type="InterPro" id="IPR050855">
    <property type="entry name" value="NDM-1-like"/>
</dbReference>
<organism evidence="4 5">
    <name type="scientific">Paracraurococcus ruber</name>
    <dbReference type="NCBI Taxonomy" id="77675"/>
    <lineage>
        <taxon>Bacteria</taxon>
        <taxon>Pseudomonadati</taxon>
        <taxon>Pseudomonadota</taxon>
        <taxon>Alphaproteobacteria</taxon>
        <taxon>Acetobacterales</taxon>
        <taxon>Roseomonadaceae</taxon>
        <taxon>Paracraurococcus</taxon>
    </lineage>
</organism>
<dbReference type="InterPro" id="IPR001279">
    <property type="entry name" value="Metallo-B-lactamas"/>
</dbReference>
<dbReference type="Proteomes" id="UP000697995">
    <property type="component" value="Unassembled WGS sequence"/>
</dbReference>
<dbReference type="Pfam" id="PF00753">
    <property type="entry name" value="Lactamase_B"/>
    <property type="match status" value="1"/>
</dbReference>
<gene>
    <name evidence="4" type="ORF">CKO45_01430</name>
</gene>
<dbReference type="EMBL" id="NRSG01000005">
    <property type="protein sequence ID" value="MBK1656886.1"/>
    <property type="molecule type" value="Genomic_DNA"/>
</dbReference>
<dbReference type="PANTHER" id="PTHR42951">
    <property type="entry name" value="METALLO-BETA-LACTAMASE DOMAIN-CONTAINING"/>
    <property type="match status" value="1"/>
</dbReference>
<dbReference type="Gene3D" id="3.60.15.10">
    <property type="entry name" value="Ribonuclease Z/Hydroxyacylglutathione hydrolase-like"/>
    <property type="match status" value="1"/>
</dbReference>
<evidence type="ECO:0000313" key="5">
    <source>
        <dbReference type="Proteomes" id="UP000697995"/>
    </source>
</evidence>
<dbReference type="SMART" id="SM00849">
    <property type="entry name" value="Lactamase_B"/>
    <property type="match status" value="1"/>
</dbReference>